<accession>A0A5J6VLK8</accession>
<name>A0A5J6VLK8_9VIRU</name>
<protein>
    <submittedName>
        <fullName evidence="1">Uncharacterized protein</fullName>
    </submittedName>
</protein>
<sequence length="609" mass="68470">MKYYHYNTHVYSDNPLDYYSVDPSTLHIKPKTSSTHSELNISKDIFTLENKDIVQHCGLSVEDGKLTLHIDHHTLQFRHKKLSIQKQNEVLFKKGLMDGKVNTTNKNHHLVTFDNGFTLNLNSENIIKINNETPDCNLCNKYCTFMNMIVTNSNGNPQFFNYYSIYKKYKLLVEKYLLYCNRLNCLKERYKKLVCCYSNVVNEVYNKGAPDTLNHVKLLFATQQLKKTPSTTQDADDYISNHLCNYNPTYQHNSSVDPTSLAVSSRPMSVFFYNNVAFLYTNCTISEHSTLSFTFNEDIDDYSNVNELNDGWEKDTLINYHLLLKRNTTTITKKKWKPLFSLKQEETKKRLVSVQYNDASHPGSSILIVPSGDVLSIEEICFREYNGFNPLQDNGTFDDYLTSIQKMIEQTRATAKMPSLIDTLSSISSVSNKILGNTESISDSCDKIEGNTLSISDSCNKIEGNTLSISGTCGLIKEDTSLILSTVTAISDACTSIEGQITTIDNTCDDIKTNTTTIDTKCDTIKTDTGNILLKADDILSKTDDIDDNCGLIKGETGQIVTTTNTIDGKIGIVTLTNSYGVTLGEQIYYIADTVTDIDDNNPPASPPE</sequence>
<reference evidence="1" key="1">
    <citation type="journal article" date="2019" name="Philos. Trans. R. Soc. Lond., B, Biol. Sci.">
        <title>Targeted metagenomic recovery of four divergent viruses reveals shared and distinctive characteristics of giant viruses of marine eukaryotes.</title>
        <authorList>
            <person name="Needham D.M."/>
            <person name="Poirier C."/>
            <person name="Hehenberger E."/>
            <person name="Jimenez V."/>
            <person name="Swalwell J.E."/>
            <person name="Santoro A.E."/>
            <person name="Worden A.Z."/>
        </authorList>
    </citation>
    <scope>NUCLEOTIDE SEQUENCE</scope>
    <source>
        <strain evidence="1">OPacV-421</strain>
    </source>
</reference>
<organism evidence="1">
    <name type="scientific">Megaviridae environmental sample</name>
    <dbReference type="NCBI Taxonomy" id="1737588"/>
    <lineage>
        <taxon>Viruses</taxon>
        <taxon>Varidnaviria</taxon>
        <taxon>Bamfordvirae</taxon>
        <taxon>Nucleocytoviricota</taxon>
        <taxon>Megaviricetes</taxon>
        <taxon>Imitervirales</taxon>
        <taxon>Mimiviridae</taxon>
        <taxon>environmental samples</taxon>
    </lineage>
</organism>
<proteinExistence type="predicted"/>
<dbReference type="EMBL" id="MN448301">
    <property type="protein sequence ID" value="QFG75176.1"/>
    <property type="molecule type" value="Genomic_DNA"/>
</dbReference>
<evidence type="ECO:0000313" key="1">
    <source>
        <dbReference type="EMBL" id="QFG75176.1"/>
    </source>
</evidence>